<dbReference type="Proteomes" id="UP000531216">
    <property type="component" value="Unassembled WGS sequence"/>
</dbReference>
<dbReference type="InterPro" id="IPR014036">
    <property type="entry name" value="DeoR-like_C"/>
</dbReference>
<organism evidence="6 7">
    <name type="scientific">Aureimonas phyllosphaerae</name>
    <dbReference type="NCBI Taxonomy" id="1166078"/>
    <lineage>
        <taxon>Bacteria</taxon>
        <taxon>Pseudomonadati</taxon>
        <taxon>Pseudomonadota</taxon>
        <taxon>Alphaproteobacteria</taxon>
        <taxon>Hyphomicrobiales</taxon>
        <taxon>Aurantimonadaceae</taxon>
        <taxon>Aureimonas</taxon>
    </lineage>
</organism>
<name>A0A7W6BXP9_9HYPH</name>
<dbReference type="InterPro" id="IPR011991">
    <property type="entry name" value="ArsR-like_HTH"/>
</dbReference>
<evidence type="ECO:0000313" key="7">
    <source>
        <dbReference type="Proteomes" id="UP000531216"/>
    </source>
</evidence>
<dbReference type="Pfam" id="PF08220">
    <property type="entry name" value="HTH_DeoR"/>
    <property type="match status" value="1"/>
</dbReference>
<reference evidence="6 7" key="1">
    <citation type="submission" date="2020-08" db="EMBL/GenBank/DDBJ databases">
        <title>Genomic Encyclopedia of Type Strains, Phase IV (KMG-IV): sequencing the most valuable type-strain genomes for metagenomic binning, comparative biology and taxonomic classification.</title>
        <authorList>
            <person name="Goeker M."/>
        </authorList>
    </citation>
    <scope>NUCLEOTIDE SEQUENCE [LARGE SCALE GENOMIC DNA]</scope>
    <source>
        <strain evidence="6 7">DSM 25024</strain>
    </source>
</reference>
<proteinExistence type="predicted"/>
<dbReference type="PANTHER" id="PTHR30363">
    <property type="entry name" value="HTH-TYPE TRANSCRIPTIONAL REGULATOR SRLR-RELATED"/>
    <property type="match status" value="1"/>
</dbReference>
<feature type="domain" description="HTH deoR-type" evidence="5">
    <location>
        <begin position="12"/>
        <end position="67"/>
    </location>
</feature>
<evidence type="ECO:0000256" key="4">
    <source>
        <dbReference type="ARBA" id="ARBA00023163"/>
    </source>
</evidence>
<dbReference type="InterPro" id="IPR001034">
    <property type="entry name" value="DeoR_HTH"/>
</dbReference>
<dbReference type="InterPro" id="IPR018356">
    <property type="entry name" value="Tscrpt_reg_HTH_DeoR_CS"/>
</dbReference>
<dbReference type="InterPro" id="IPR037171">
    <property type="entry name" value="NagB/RpiA_transferase-like"/>
</dbReference>
<dbReference type="OrthoDB" id="7849339at2"/>
<dbReference type="SMART" id="SM01134">
    <property type="entry name" value="DeoRC"/>
    <property type="match status" value="1"/>
</dbReference>
<dbReference type="Gene3D" id="1.10.10.10">
    <property type="entry name" value="Winged helix-like DNA-binding domain superfamily/Winged helix DNA-binding domain"/>
    <property type="match status" value="1"/>
</dbReference>
<dbReference type="Pfam" id="PF00455">
    <property type="entry name" value="DeoRC"/>
    <property type="match status" value="1"/>
</dbReference>
<evidence type="ECO:0000259" key="5">
    <source>
        <dbReference type="PROSITE" id="PS51000"/>
    </source>
</evidence>
<dbReference type="CDD" id="cd00090">
    <property type="entry name" value="HTH_ARSR"/>
    <property type="match status" value="1"/>
</dbReference>
<dbReference type="InterPro" id="IPR036390">
    <property type="entry name" value="WH_DNA-bd_sf"/>
</dbReference>
<protein>
    <submittedName>
        <fullName evidence="6">DeoR/GlpR family transcriptional regulator of sugar metabolism</fullName>
    </submittedName>
</protein>
<gene>
    <name evidence="6" type="ORF">GGR05_001765</name>
</gene>
<dbReference type="GO" id="GO:0003700">
    <property type="term" value="F:DNA-binding transcription factor activity"/>
    <property type="evidence" value="ECO:0007669"/>
    <property type="project" value="InterPro"/>
</dbReference>
<keyword evidence="3" id="KW-0238">DNA-binding</keyword>
<sequence>MDAPTKRVEIIPAKRRAMILDYLKVNGTASIGELTEAIGGSQSTIRRDLEQLTEGGYLERTHGGALLVPPLRATFEREPALNAHYQHRQKAAIGQEAATRLKGGESVIFDSSSTVIEVVRATALRRLPLTVVTNNIEIARIGSSVPEWRVIVTGGTLRPGGDLLTGQPGEPFFETIHADVCFTGAYAVTGQILTDASMEIASIKRAMIRSARRTILLVDSTKFQAPAFCTFAQLSQISEVITDQGVDADIASSLRASGTELTVVPLSGD</sequence>
<dbReference type="SMART" id="SM00420">
    <property type="entry name" value="HTH_DEOR"/>
    <property type="match status" value="1"/>
</dbReference>
<keyword evidence="1" id="KW-0678">Repressor</keyword>
<evidence type="ECO:0000256" key="1">
    <source>
        <dbReference type="ARBA" id="ARBA00022491"/>
    </source>
</evidence>
<dbReference type="SUPFAM" id="SSF100950">
    <property type="entry name" value="NagB/RpiA/CoA transferase-like"/>
    <property type="match status" value="1"/>
</dbReference>
<dbReference type="PRINTS" id="PR00037">
    <property type="entry name" value="HTHLACR"/>
</dbReference>
<dbReference type="SUPFAM" id="SSF46785">
    <property type="entry name" value="Winged helix' DNA-binding domain"/>
    <property type="match status" value="1"/>
</dbReference>
<dbReference type="PROSITE" id="PS00894">
    <property type="entry name" value="HTH_DEOR_1"/>
    <property type="match status" value="1"/>
</dbReference>
<accession>A0A7W6BXP9</accession>
<dbReference type="Gene3D" id="3.40.50.1360">
    <property type="match status" value="1"/>
</dbReference>
<evidence type="ECO:0000256" key="2">
    <source>
        <dbReference type="ARBA" id="ARBA00023015"/>
    </source>
</evidence>
<dbReference type="EMBL" id="JACIDO010000003">
    <property type="protein sequence ID" value="MBB3935621.1"/>
    <property type="molecule type" value="Genomic_DNA"/>
</dbReference>
<comment type="caution">
    <text evidence="6">The sequence shown here is derived from an EMBL/GenBank/DDBJ whole genome shotgun (WGS) entry which is preliminary data.</text>
</comment>
<keyword evidence="4" id="KW-0804">Transcription</keyword>
<evidence type="ECO:0000313" key="6">
    <source>
        <dbReference type="EMBL" id="MBB3935621.1"/>
    </source>
</evidence>
<keyword evidence="7" id="KW-1185">Reference proteome</keyword>
<evidence type="ECO:0000256" key="3">
    <source>
        <dbReference type="ARBA" id="ARBA00023125"/>
    </source>
</evidence>
<dbReference type="RefSeq" id="WP_090960614.1">
    <property type="nucleotide sequence ID" value="NZ_FOOA01000003.1"/>
</dbReference>
<dbReference type="GO" id="GO:0003677">
    <property type="term" value="F:DNA binding"/>
    <property type="evidence" value="ECO:0007669"/>
    <property type="project" value="UniProtKB-KW"/>
</dbReference>
<dbReference type="AlphaFoldDB" id="A0A7W6BXP9"/>
<dbReference type="PANTHER" id="PTHR30363:SF4">
    <property type="entry name" value="GLYCEROL-3-PHOSPHATE REGULON REPRESSOR"/>
    <property type="match status" value="1"/>
</dbReference>
<dbReference type="PROSITE" id="PS51000">
    <property type="entry name" value="HTH_DEOR_2"/>
    <property type="match status" value="1"/>
</dbReference>
<dbReference type="InterPro" id="IPR050313">
    <property type="entry name" value="Carb_Metab_HTH_regulators"/>
</dbReference>
<keyword evidence="2" id="KW-0805">Transcription regulation</keyword>
<dbReference type="InterPro" id="IPR036388">
    <property type="entry name" value="WH-like_DNA-bd_sf"/>
</dbReference>